<evidence type="ECO:0000313" key="13">
    <source>
        <dbReference type="Proteomes" id="UP000887565"/>
    </source>
</evidence>
<dbReference type="PANTHER" id="PTHR45679:SF5">
    <property type="entry name" value="ER DEGRADATION-ENHANCING ALPHA-MANNOSIDASE-LIKE PROTEIN 1"/>
    <property type="match status" value="1"/>
</dbReference>
<evidence type="ECO:0000256" key="6">
    <source>
        <dbReference type="ARBA" id="ARBA00022989"/>
    </source>
</evidence>
<dbReference type="PANTHER" id="PTHR45679">
    <property type="entry name" value="ER DEGRADATION-ENHANCING ALPHA-MANNOSIDASE-LIKE PROTEIN 2"/>
    <property type="match status" value="1"/>
</dbReference>
<feature type="active site" description="Proton donor" evidence="10">
    <location>
        <position position="137"/>
    </location>
</feature>
<comment type="cofactor">
    <cofactor evidence="11">
        <name>Ca(2+)</name>
        <dbReference type="ChEBI" id="CHEBI:29108"/>
    </cofactor>
</comment>
<dbReference type="PRINTS" id="PR00747">
    <property type="entry name" value="GLYHDRLASE47"/>
</dbReference>
<evidence type="ECO:0000313" key="14">
    <source>
        <dbReference type="WBParaSite" id="nRc.2.0.1.t47424-RA"/>
    </source>
</evidence>
<organism evidence="13 14">
    <name type="scientific">Romanomermis culicivorax</name>
    <name type="common">Nematode worm</name>
    <dbReference type="NCBI Taxonomy" id="13658"/>
    <lineage>
        <taxon>Eukaryota</taxon>
        <taxon>Metazoa</taxon>
        <taxon>Ecdysozoa</taxon>
        <taxon>Nematoda</taxon>
        <taxon>Enoplea</taxon>
        <taxon>Dorylaimia</taxon>
        <taxon>Mermithida</taxon>
        <taxon>Mermithoidea</taxon>
        <taxon>Mermithidae</taxon>
        <taxon>Romanomermis</taxon>
    </lineage>
</organism>
<dbReference type="InterPro" id="IPR001382">
    <property type="entry name" value="Glyco_hydro_47"/>
</dbReference>
<dbReference type="GO" id="GO:0005789">
    <property type="term" value="C:endoplasmic reticulum membrane"/>
    <property type="evidence" value="ECO:0007669"/>
    <property type="project" value="UniProtKB-SubCell"/>
</dbReference>
<keyword evidence="11" id="KW-0479">Metal-binding</keyword>
<keyword evidence="13" id="KW-1185">Reference proteome</keyword>
<evidence type="ECO:0000256" key="4">
    <source>
        <dbReference type="ARBA" id="ARBA00022824"/>
    </source>
</evidence>
<evidence type="ECO:0000256" key="9">
    <source>
        <dbReference type="ARBA" id="ARBA00060207"/>
    </source>
</evidence>
<comment type="subcellular location">
    <subcellularLocation>
        <location evidence="1">Endoplasmic reticulum membrane</location>
        <topology evidence="1">Single-pass type II membrane protein</topology>
    </subcellularLocation>
</comment>
<reference evidence="14" key="1">
    <citation type="submission" date="2022-11" db="UniProtKB">
        <authorList>
            <consortium name="WormBaseParasite"/>
        </authorList>
    </citation>
    <scope>IDENTIFICATION</scope>
</reference>
<evidence type="ECO:0000256" key="10">
    <source>
        <dbReference type="PIRSR" id="PIRSR601382-1"/>
    </source>
</evidence>
<keyword evidence="7" id="KW-0472">Membrane</keyword>
<comment type="function">
    <text evidence="9">Extracts misfolded glycoproteins, but not glycoproteins undergoing productive folding, from the calnexin cycle. It is directly involved in endoplasmic reticulum-associated degradation (ERAD) and targets misfolded glycoproteins for degradation in an N-glycan-independent manner, probably by forming a complex with SEL1L. It has low mannosidase activity, catalyzing mannose trimming from Man8GlcNAc2 to Man7GlcNAc2.</text>
</comment>
<evidence type="ECO:0000256" key="5">
    <source>
        <dbReference type="ARBA" id="ARBA00022968"/>
    </source>
</evidence>
<evidence type="ECO:0000256" key="11">
    <source>
        <dbReference type="PIRSR" id="PIRSR601382-2"/>
    </source>
</evidence>
<proteinExistence type="inferred from homology"/>
<name>A0A915L8Q5_ROMCU</name>
<dbReference type="EC" id="3.2.1.-" evidence="12"/>
<dbReference type="AlphaFoldDB" id="A0A915L8Q5"/>
<evidence type="ECO:0000256" key="1">
    <source>
        <dbReference type="ARBA" id="ARBA00004648"/>
    </source>
</evidence>
<evidence type="ECO:0000256" key="12">
    <source>
        <dbReference type="RuleBase" id="RU361193"/>
    </source>
</evidence>
<accession>A0A915L8Q5</accession>
<keyword evidence="6" id="KW-1133">Transmembrane helix</keyword>
<evidence type="ECO:0000256" key="3">
    <source>
        <dbReference type="ARBA" id="ARBA00022692"/>
    </source>
</evidence>
<keyword evidence="4" id="KW-0256">Endoplasmic reticulum</keyword>
<protein>
    <recommendedName>
        <fullName evidence="12">alpha-1,2-Mannosidase</fullName>
        <ecNumber evidence="12">3.2.1.-</ecNumber>
    </recommendedName>
</protein>
<keyword evidence="5" id="KW-0735">Signal-anchor</keyword>
<dbReference type="InterPro" id="IPR036026">
    <property type="entry name" value="Seven-hairpin_glycosidases"/>
</dbReference>
<dbReference type="Proteomes" id="UP000887565">
    <property type="component" value="Unplaced"/>
</dbReference>
<feature type="binding site" evidence="11">
    <location>
        <position position="491"/>
    </location>
    <ligand>
        <name>Ca(2+)</name>
        <dbReference type="ChEBI" id="CHEBI:29108"/>
    </ligand>
</feature>
<dbReference type="GO" id="GO:1904380">
    <property type="term" value="P:endoplasmic reticulum mannose trimming"/>
    <property type="evidence" value="ECO:0007669"/>
    <property type="project" value="InterPro"/>
</dbReference>
<feature type="active site" evidence="10">
    <location>
        <position position="405"/>
    </location>
</feature>
<dbReference type="OMA" id="EEFWRMF"/>
<dbReference type="GO" id="GO:0044322">
    <property type="term" value="C:endoplasmic reticulum quality control compartment"/>
    <property type="evidence" value="ECO:0007669"/>
    <property type="project" value="GOC"/>
</dbReference>
<keyword evidence="12" id="KW-0378">Hydrolase</keyword>
<keyword evidence="3" id="KW-0812">Transmembrane</keyword>
<sequence>MIIFLITCAPFLSIECHKIFTNIFDSFESRYSTFSHSEKEIMRFEAKRMFEFAYDNYMLHAFPLDELDPIHCTGRGPDYDDASNININDVLGDYSLGLIDSLTTLIVMQNRTEFIRAIENVMEFVSFDRDNTVQVFEATIRVLGALLSAHLIITDPNQLLGNFEVPNYDNQLLTMAHDLANRLLPAFENTKTGLPYPRVNLVRGVIAGTLNETCTSGAGSLLLEFGVLSRLLNDPVYENLARRTNRILWKLRDKTTGLLGNVVDIQTGEWVGVLSGLGAGLDSFFEYLFKAYILFGESHDFEMFNSSYTKIKEFLRRGRSECNAGFGDHPTYVNVHMNDGTTANTWIDSLQASFAGVQILSGDVEEAVCQHALYYGIWKKYGVLPERYNWHLNAPDVLFYPLRPEFAESTYLLYMATKNPFYLHVGREIIENLNRYTKVECGYATVHNVNDKSLEDRMESFFLSETCKYLYLLFDEENPVNLNYAKLVFTTEGHILPVSERFRRRKLTENAELSPKNEKNDRFKKHWIRPSSRREEEENLNYKKVVNIDDSIFHTVFSTSSNAEKTVNSTKEMQCQAVPYENRFTLPLDSLYLQQLYASIGLENSL</sequence>
<feature type="active site" evidence="10">
    <location>
        <position position="282"/>
    </location>
</feature>
<evidence type="ECO:0000256" key="7">
    <source>
        <dbReference type="ARBA" id="ARBA00023136"/>
    </source>
</evidence>
<keyword evidence="8" id="KW-0325">Glycoprotein</keyword>
<dbReference type="GO" id="GO:0005975">
    <property type="term" value="P:carbohydrate metabolic process"/>
    <property type="evidence" value="ECO:0007669"/>
    <property type="project" value="InterPro"/>
</dbReference>
<dbReference type="SUPFAM" id="SSF48225">
    <property type="entry name" value="Seven-hairpin glycosidases"/>
    <property type="match status" value="1"/>
</dbReference>
<dbReference type="FunFam" id="1.50.10.10:FF:000016">
    <property type="entry name" value="alpha-1,2-Mannosidase"/>
    <property type="match status" value="1"/>
</dbReference>
<dbReference type="WBParaSite" id="nRc.2.0.1.t47424-RA">
    <property type="protein sequence ID" value="nRc.2.0.1.t47424-RA"/>
    <property type="gene ID" value="nRc.2.0.1.g47424"/>
</dbReference>
<comment type="similarity">
    <text evidence="2 12">Belongs to the glycosyl hydrolase 47 family.</text>
</comment>
<dbReference type="InterPro" id="IPR044674">
    <property type="entry name" value="EDEM1/2/3"/>
</dbReference>
<keyword evidence="11" id="KW-0106">Calcium</keyword>
<dbReference type="GO" id="GO:0005509">
    <property type="term" value="F:calcium ion binding"/>
    <property type="evidence" value="ECO:0007669"/>
    <property type="project" value="InterPro"/>
</dbReference>
<dbReference type="Pfam" id="PF01532">
    <property type="entry name" value="Glyco_hydro_47"/>
    <property type="match status" value="1"/>
</dbReference>
<evidence type="ECO:0000256" key="2">
    <source>
        <dbReference type="ARBA" id="ARBA00007658"/>
    </source>
</evidence>
<keyword evidence="12" id="KW-0326">Glycosidase</keyword>
<dbReference type="Gene3D" id="1.50.10.10">
    <property type="match status" value="1"/>
</dbReference>
<feature type="active site" description="Proton donor" evidence="10">
    <location>
        <position position="386"/>
    </location>
</feature>
<evidence type="ECO:0000256" key="8">
    <source>
        <dbReference type="ARBA" id="ARBA00023180"/>
    </source>
</evidence>
<dbReference type="GO" id="GO:0004571">
    <property type="term" value="F:mannosyl-oligosaccharide 1,2-alpha-mannosidase activity"/>
    <property type="evidence" value="ECO:0007669"/>
    <property type="project" value="InterPro"/>
</dbReference>
<dbReference type="InterPro" id="IPR012341">
    <property type="entry name" value="6hp_glycosidase-like_sf"/>
</dbReference>